<proteinExistence type="predicted"/>
<gene>
    <name evidence="1" type="ORF">US62_C0042G0010</name>
</gene>
<dbReference type="InterPro" id="IPR003737">
    <property type="entry name" value="GlcNAc_PI_deacetylase-related"/>
</dbReference>
<comment type="caution">
    <text evidence="1">The sequence shown here is derived from an EMBL/GenBank/DDBJ whole genome shotgun (WGS) entry which is preliminary data.</text>
</comment>
<dbReference type="AlphaFoldDB" id="A0A0G0HKS5"/>
<dbReference type="InterPro" id="IPR024078">
    <property type="entry name" value="LmbE-like_dom_sf"/>
</dbReference>
<dbReference type="Gene3D" id="3.40.50.10320">
    <property type="entry name" value="LmbE-like"/>
    <property type="match status" value="1"/>
</dbReference>
<protein>
    <submittedName>
        <fullName evidence="1">N-acetylglucosaminyl phosphatidylinositol deacetylase</fullName>
    </submittedName>
</protein>
<dbReference type="SUPFAM" id="SSF102588">
    <property type="entry name" value="LmbE-like"/>
    <property type="match status" value="1"/>
</dbReference>
<dbReference type="EMBL" id="LBTR01000042">
    <property type="protein sequence ID" value="KKQ43783.1"/>
    <property type="molecule type" value="Genomic_DNA"/>
</dbReference>
<sequence length="167" mass="19935">MKKACERLCVSKLYVSDFPDGNLVGEESKWSVWLMEKIKNEKPKLIVTYDISGLTGHPDHIVLSKEVLSIAHERSLNLYWVSLSEKLKKWFVPKEVEGNFCEPTHVLDFGNLWVKKWLAVKSHKSQRYAQVRITFPLFLYLSIYHFEWYHKVDFKRTYKVKYMDFKI</sequence>
<organism evidence="1 2">
    <name type="scientific">Candidatus Woesebacteria bacterium GW2011_GWA1_37_8</name>
    <dbReference type="NCBI Taxonomy" id="1618546"/>
    <lineage>
        <taxon>Bacteria</taxon>
        <taxon>Candidatus Woeseibacteriota</taxon>
    </lineage>
</organism>
<name>A0A0G0HKS5_9BACT</name>
<dbReference type="Pfam" id="PF02585">
    <property type="entry name" value="PIG-L"/>
    <property type="match status" value="1"/>
</dbReference>
<accession>A0A0G0HKS5</accession>
<evidence type="ECO:0000313" key="1">
    <source>
        <dbReference type="EMBL" id="KKQ43783.1"/>
    </source>
</evidence>
<dbReference type="Proteomes" id="UP000034603">
    <property type="component" value="Unassembled WGS sequence"/>
</dbReference>
<evidence type="ECO:0000313" key="2">
    <source>
        <dbReference type="Proteomes" id="UP000034603"/>
    </source>
</evidence>
<reference evidence="1 2" key="1">
    <citation type="journal article" date="2015" name="Nature">
        <title>rRNA introns, odd ribosomes, and small enigmatic genomes across a large radiation of phyla.</title>
        <authorList>
            <person name="Brown C.T."/>
            <person name="Hug L.A."/>
            <person name="Thomas B.C."/>
            <person name="Sharon I."/>
            <person name="Castelle C.J."/>
            <person name="Singh A."/>
            <person name="Wilkins M.J."/>
            <person name="Williams K.H."/>
            <person name="Banfield J.F."/>
        </authorList>
    </citation>
    <scope>NUCLEOTIDE SEQUENCE [LARGE SCALE GENOMIC DNA]</scope>
</reference>